<evidence type="ECO:0000256" key="1">
    <source>
        <dbReference type="ARBA" id="ARBA00022786"/>
    </source>
</evidence>
<dbReference type="PROSITE" id="PS50033">
    <property type="entry name" value="UBX"/>
    <property type="match status" value="1"/>
</dbReference>
<accession>A0A8J6BSI5</accession>
<feature type="compositionally biased region" description="Basic and acidic residues" evidence="2">
    <location>
        <begin position="187"/>
        <end position="203"/>
    </location>
</feature>
<feature type="region of interest" description="Disordered" evidence="2">
    <location>
        <begin position="52"/>
        <end position="243"/>
    </location>
</feature>
<keyword evidence="6" id="KW-1185">Reference proteome</keyword>
<dbReference type="OrthoDB" id="25887at2759"/>
<feature type="compositionally biased region" description="Acidic residues" evidence="2">
    <location>
        <begin position="71"/>
        <end position="108"/>
    </location>
</feature>
<feature type="domain" description="SEP" evidence="4">
    <location>
        <begin position="246"/>
        <end position="310"/>
    </location>
</feature>
<dbReference type="InterPro" id="IPR001012">
    <property type="entry name" value="UBX_dom"/>
</dbReference>
<keyword evidence="1" id="KW-0833">Ubl conjugation pathway</keyword>
<sequence>MATGDAGRAPPTAEAQSLVESFCAVTSATSDEAAFFLESHNWALDSAVRSFYDSTDGDAADPAPQPLPPPADDDGADPEEEDDYVGGGDEDQEEEDDDDYVGEDDDEVAALPAAAVASDERGRPAKRLKRARSARGGSGSGSGKGNVRTLSDLGGGRNSEGSDEDSEDEWSPPPELFTGGEKSGLVVRDRPKRNVDKIFEQAKRKGAKQGPFKARRKSSSSRSFTGTGRLLTGETVESDAPQPPEDIVHNIYFWSNGFTVNDGPLRHFDDPANASFLASIKNSECPSELEPADRSSKVNVNLVRKDEKCPEPVKHAAPFQGGGRTLETPSDNSMPLHTTSAAAASTTVTATNSYTLTVDDSLPSTSLQIRFVDGSRMVARFNTSHTIADVRAFIETTRPGEDSDYTLQVGFPPKPLDDMTKTIEEAGVANSVIIQKV</sequence>
<proteinExistence type="predicted"/>
<dbReference type="GO" id="GO:0031468">
    <property type="term" value="P:nuclear membrane reassembly"/>
    <property type="evidence" value="ECO:0007669"/>
    <property type="project" value="TreeGrafter"/>
</dbReference>
<organism evidence="5 6">
    <name type="scientific">Zizania palustris</name>
    <name type="common">Northern wild rice</name>
    <dbReference type="NCBI Taxonomy" id="103762"/>
    <lineage>
        <taxon>Eukaryota</taxon>
        <taxon>Viridiplantae</taxon>
        <taxon>Streptophyta</taxon>
        <taxon>Embryophyta</taxon>
        <taxon>Tracheophyta</taxon>
        <taxon>Spermatophyta</taxon>
        <taxon>Magnoliopsida</taxon>
        <taxon>Liliopsida</taxon>
        <taxon>Poales</taxon>
        <taxon>Poaceae</taxon>
        <taxon>BOP clade</taxon>
        <taxon>Oryzoideae</taxon>
        <taxon>Oryzeae</taxon>
        <taxon>Zizaniinae</taxon>
        <taxon>Zizania</taxon>
    </lineage>
</organism>
<dbReference type="FunFam" id="3.30.420.210:FF:000005">
    <property type="entry name" value="Plant UBX domain-containing protein 4"/>
    <property type="match status" value="1"/>
</dbReference>
<dbReference type="FunFam" id="1.10.8.10:FF:000020">
    <property type="entry name" value="NSFL1 (p97) cofactor (p47)"/>
    <property type="match status" value="1"/>
</dbReference>
<dbReference type="PROSITE" id="PS51399">
    <property type="entry name" value="SEP"/>
    <property type="match status" value="1"/>
</dbReference>
<dbReference type="GO" id="GO:0005634">
    <property type="term" value="C:nucleus"/>
    <property type="evidence" value="ECO:0007669"/>
    <property type="project" value="TreeGrafter"/>
</dbReference>
<dbReference type="PANTHER" id="PTHR23333">
    <property type="entry name" value="UBX DOMAIN CONTAINING PROTEIN"/>
    <property type="match status" value="1"/>
</dbReference>
<evidence type="ECO:0000259" key="4">
    <source>
        <dbReference type="PROSITE" id="PS51399"/>
    </source>
</evidence>
<protein>
    <recommendedName>
        <fullName evidence="7">UBX domain-containing protein</fullName>
    </recommendedName>
</protein>
<evidence type="ECO:0008006" key="7">
    <source>
        <dbReference type="Google" id="ProtNLM"/>
    </source>
</evidence>
<dbReference type="SMART" id="SM00553">
    <property type="entry name" value="SEP"/>
    <property type="match status" value="1"/>
</dbReference>
<comment type="caution">
    <text evidence="5">The sequence shown here is derived from an EMBL/GenBank/DDBJ whole genome shotgun (WGS) entry which is preliminary data.</text>
</comment>
<reference evidence="5" key="1">
    <citation type="journal article" date="2021" name="bioRxiv">
        <title>Whole Genome Assembly and Annotation of Northern Wild Rice, Zizania palustris L., Supports a Whole Genome Duplication in the Zizania Genus.</title>
        <authorList>
            <person name="Haas M."/>
            <person name="Kono T."/>
            <person name="Macchietto M."/>
            <person name="Millas R."/>
            <person name="McGilp L."/>
            <person name="Shao M."/>
            <person name="Duquette J."/>
            <person name="Hirsch C.N."/>
            <person name="Kimball J."/>
        </authorList>
    </citation>
    <scope>NUCLEOTIDE SEQUENCE</scope>
    <source>
        <tissue evidence="5">Fresh leaf tissue</tissue>
    </source>
</reference>
<dbReference type="SMART" id="SM00166">
    <property type="entry name" value="UBX"/>
    <property type="match status" value="1"/>
</dbReference>
<dbReference type="GO" id="GO:0061025">
    <property type="term" value="P:membrane fusion"/>
    <property type="evidence" value="ECO:0007669"/>
    <property type="project" value="TreeGrafter"/>
</dbReference>
<dbReference type="Pfam" id="PF00789">
    <property type="entry name" value="UBX"/>
    <property type="match status" value="1"/>
</dbReference>
<dbReference type="CDD" id="cd01770">
    <property type="entry name" value="UBX_UBXN2"/>
    <property type="match status" value="1"/>
</dbReference>
<dbReference type="FunFam" id="3.10.20.90:FF:000179">
    <property type="entry name" value="Plant UBX domain-containing protein 4"/>
    <property type="match status" value="1"/>
</dbReference>
<dbReference type="AlphaFoldDB" id="A0A8J6BSI5"/>
<dbReference type="GO" id="GO:0000045">
    <property type="term" value="P:autophagosome assembly"/>
    <property type="evidence" value="ECO:0007669"/>
    <property type="project" value="TreeGrafter"/>
</dbReference>
<dbReference type="GO" id="GO:0007030">
    <property type="term" value="P:Golgi organization"/>
    <property type="evidence" value="ECO:0007669"/>
    <property type="project" value="TreeGrafter"/>
</dbReference>
<evidence type="ECO:0000313" key="6">
    <source>
        <dbReference type="Proteomes" id="UP000729402"/>
    </source>
</evidence>
<dbReference type="Pfam" id="PF08059">
    <property type="entry name" value="SEP"/>
    <property type="match status" value="1"/>
</dbReference>
<reference evidence="5" key="2">
    <citation type="submission" date="2021-02" db="EMBL/GenBank/DDBJ databases">
        <authorList>
            <person name="Kimball J.A."/>
            <person name="Haas M.W."/>
            <person name="Macchietto M."/>
            <person name="Kono T."/>
            <person name="Duquette J."/>
            <person name="Shao M."/>
        </authorList>
    </citation>
    <scope>NUCLEOTIDE SEQUENCE</scope>
    <source>
        <tissue evidence="5">Fresh leaf tissue</tissue>
    </source>
</reference>
<name>A0A8J6BSI5_ZIZPA</name>
<dbReference type="GO" id="GO:0051117">
    <property type="term" value="F:ATPase binding"/>
    <property type="evidence" value="ECO:0007669"/>
    <property type="project" value="UniProtKB-ARBA"/>
</dbReference>
<dbReference type="GO" id="GO:0043130">
    <property type="term" value="F:ubiquitin binding"/>
    <property type="evidence" value="ECO:0007669"/>
    <property type="project" value="TreeGrafter"/>
</dbReference>
<feature type="domain" description="UBX" evidence="3">
    <location>
        <begin position="360"/>
        <end position="436"/>
    </location>
</feature>
<evidence type="ECO:0000313" key="5">
    <source>
        <dbReference type="EMBL" id="KAG8094887.1"/>
    </source>
</evidence>
<dbReference type="Proteomes" id="UP000729402">
    <property type="component" value="Unassembled WGS sequence"/>
</dbReference>
<dbReference type="GO" id="GO:0005829">
    <property type="term" value="C:cytosol"/>
    <property type="evidence" value="ECO:0007669"/>
    <property type="project" value="TreeGrafter"/>
</dbReference>
<dbReference type="Pfam" id="PF14555">
    <property type="entry name" value="UBA_4"/>
    <property type="match status" value="1"/>
</dbReference>
<dbReference type="InterPro" id="IPR012989">
    <property type="entry name" value="SEP_domain"/>
</dbReference>
<evidence type="ECO:0000259" key="3">
    <source>
        <dbReference type="PROSITE" id="PS50033"/>
    </source>
</evidence>
<gene>
    <name evidence="5" type="ORF">GUJ93_ZPchr0012g19334</name>
</gene>
<feature type="compositionally biased region" description="Basic residues" evidence="2">
    <location>
        <begin position="124"/>
        <end position="133"/>
    </location>
</feature>
<evidence type="ECO:0000256" key="2">
    <source>
        <dbReference type="SAM" id="MobiDB-lite"/>
    </source>
</evidence>
<feature type="compositionally biased region" description="Acidic residues" evidence="2">
    <location>
        <begin position="161"/>
        <end position="170"/>
    </location>
</feature>
<dbReference type="PANTHER" id="PTHR23333:SF25">
    <property type="entry name" value="OS06G0634600 PROTEIN"/>
    <property type="match status" value="1"/>
</dbReference>
<dbReference type="EMBL" id="JAAALK010000080">
    <property type="protein sequence ID" value="KAG8094887.1"/>
    <property type="molecule type" value="Genomic_DNA"/>
</dbReference>
<dbReference type="GO" id="GO:0043161">
    <property type="term" value="P:proteasome-mediated ubiquitin-dependent protein catabolic process"/>
    <property type="evidence" value="ECO:0007669"/>
    <property type="project" value="TreeGrafter"/>
</dbReference>